<name>A0A2A7SB31_BURGA</name>
<dbReference type="Pfam" id="PF00561">
    <property type="entry name" value="Abhydrolase_1"/>
    <property type="match status" value="1"/>
</dbReference>
<accession>A0A2A7SB31</accession>
<dbReference type="PANTHER" id="PTHR43194">
    <property type="entry name" value="HYDROLASE ALPHA/BETA FOLD FAMILY"/>
    <property type="match status" value="1"/>
</dbReference>
<organism evidence="3 4">
    <name type="scientific">Burkholderia gladioli</name>
    <name type="common">Pseudomonas marginata</name>
    <name type="synonym">Phytomonas marginata</name>
    <dbReference type="NCBI Taxonomy" id="28095"/>
    <lineage>
        <taxon>Bacteria</taxon>
        <taxon>Pseudomonadati</taxon>
        <taxon>Pseudomonadota</taxon>
        <taxon>Betaproteobacteria</taxon>
        <taxon>Burkholderiales</taxon>
        <taxon>Burkholderiaceae</taxon>
        <taxon>Burkholderia</taxon>
    </lineage>
</organism>
<protein>
    <submittedName>
        <fullName evidence="3">Alpha/beta hydrolase</fullName>
    </submittedName>
</protein>
<dbReference type="InterPro" id="IPR000073">
    <property type="entry name" value="AB_hydrolase_1"/>
</dbReference>
<feature type="domain" description="AB hydrolase-1" evidence="2">
    <location>
        <begin position="7"/>
        <end position="130"/>
    </location>
</feature>
<dbReference type="Pfam" id="PF12697">
    <property type="entry name" value="Abhydrolase_6"/>
    <property type="match status" value="1"/>
</dbReference>
<dbReference type="GO" id="GO:0016787">
    <property type="term" value="F:hydrolase activity"/>
    <property type="evidence" value="ECO:0007669"/>
    <property type="project" value="UniProtKB-KW"/>
</dbReference>
<gene>
    <name evidence="3" type="ORF">CRM94_01195</name>
</gene>
<dbReference type="EMBL" id="PDDY01000001">
    <property type="protein sequence ID" value="PEH40887.1"/>
    <property type="molecule type" value="Genomic_DNA"/>
</dbReference>
<dbReference type="Gene3D" id="3.40.50.1820">
    <property type="entry name" value="alpha/beta hydrolase"/>
    <property type="match status" value="2"/>
</dbReference>
<dbReference type="InterPro" id="IPR029058">
    <property type="entry name" value="AB_hydrolase_fold"/>
</dbReference>
<dbReference type="PANTHER" id="PTHR43194:SF5">
    <property type="entry name" value="PIMELOYL-[ACYL-CARRIER PROTEIN] METHYL ESTER ESTERASE"/>
    <property type="match status" value="1"/>
</dbReference>
<dbReference type="SUPFAM" id="SSF53474">
    <property type="entry name" value="alpha/beta-Hydrolases"/>
    <property type="match status" value="1"/>
</dbReference>
<reference evidence="4" key="1">
    <citation type="submission" date="2017-09" db="EMBL/GenBank/DDBJ databases">
        <title>FDA dAtabase for Regulatory Grade micrObial Sequences (FDA-ARGOS): Supporting development and validation of Infectious Disease Dx tests.</title>
        <authorList>
            <person name="Minogue T."/>
            <person name="Wolcott M."/>
            <person name="Wasieloski L."/>
            <person name="Aguilar W."/>
            <person name="Moore D."/>
            <person name="Tallon L."/>
            <person name="Sadzewicz L."/>
            <person name="Ott S."/>
            <person name="Zhao X."/>
            <person name="Nagaraj S."/>
            <person name="Vavikolanu K."/>
            <person name="Aluvathingal J."/>
            <person name="Nadendla S."/>
            <person name="Sichtig H."/>
        </authorList>
    </citation>
    <scope>NUCLEOTIDE SEQUENCE [LARGE SCALE GENOMIC DNA]</scope>
    <source>
        <strain evidence="4">FDAARGOS_390</strain>
    </source>
</reference>
<dbReference type="Proteomes" id="UP000220629">
    <property type="component" value="Unassembled WGS sequence"/>
</dbReference>
<evidence type="ECO:0000313" key="4">
    <source>
        <dbReference type="Proteomes" id="UP000220629"/>
    </source>
</evidence>
<feature type="domain" description="AB hydrolase-1" evidence="1">
    <location>
        <begin position="137"/>
        <end position="183"/>
    </location>
</feature>
<sequence>MPIPSTLLFLPGASGDTGFWRPLADRLEATARREILAYPGFGGEPADPSIHDIDDLLERVLARIEGPTALIAQSMGGVLAVRAALARPERVTHLVLCVSSGGVDMAALGARDWRADFLANNGHLPDWFVASRGELGERLPAISQPSLLIWGDDDPYSPVAVGERLHGLLPDSALHVVPGGRHDLARVHAASLAPLVDAHLRH</sequence>
<dbReference type="AlphaFoldDB" id="A0A2A7SB31"/>
<evidence type="ECO:0000259" key="1">
    <source>
        <dbReference type="Pfam" id="PF00561"/>
    </source>
</evidence>
<dbReference type="InterPro" id="IPR050228">
    <property type="entry name" value="Carboxylesterase_BioH"/>
</dbReference>
<evidence type="ECO:0000259" key="2">
    <source>
        <dbReference type="Pfam" id="PF12697"/>
    </source>
</evidence>
<keyword evidence="3" id="KW-0378">Hydrolase</keyword>
<comment type="caution">
    <text evidence="3">The sequence shown here is derived from an EMBL/GenBank/DDBJ whole genome shotgun (WGS) entry which is preliminary data.</text>
</comment>
<dbReference type="RefSeq" id="WP_098151341.1">
    <property type="nucleotide sequence ID" value="NZ_CP065596.1"/>
</dbReference>
<proteinExistence type="predicted"/>
<evidence type="ECO:0000313" key="3">
    <source>
        <dbReference type="EMBL" id="PEH40887.1"/>
    </source>
</evidence>